<evidence type="ECO:0000313" key="3">
    <source>
        <dbReference type="Proteomes" id="UP000247647"/>
    </source>
</evidence>
<accession>A0A318YW36</accession>
<sequence>MLLWGELYLGFCCLSITRAIEFMSYGLSKLPVIIKKGTSLNVGDCSQAALTPPAPPRSPSQGASIPRGHTCYENWKIYGGAGFVLAAL</sequence>
<name>A0A318YW36_ASPNB</name>
<dbReference type="GeneID" id="37132004"/>
<dbReference type="EMBL" id="KZ821446">
    <property type="protein sequence ID" value="PYH39081.1"/>
    <property type="molecule type" value="Genomic_DNA"/>
</dbReference>
<gene>
    <name evidence="2" type="ORF">BO87DRAFT_76806</name>
</gene>
<reference evidence="2" key="1">
    <citation type="submission" date="2016-12" db="EMBL/GenBank/DDBJ databases">
        <title>The genomes of Aspergillus section Nigri reveals drivers in fungal speciation.</title>
        <authorList>
            <consortium name="DOE Joint Genome Institute"/>
            <person name="Vesth T.C."/>
            <person name="Nybo J."/>
            <person name="Theobald S."/>
            <person name="Brandl J."/>
            <person name="Frisvad J.C."/>
            <person name="Nielsen K.F."/>
            <person name="Lyhne E.K."/>
            <person name="Kogle M.E."/>
            <person name="Kuo A."/>
            <person name="Riley R."/>
            <person name="Clum A."/>
            <person name="Nolan M."/>
            <person name="Lipzen A."/>
            <person name="Salamov A."/>
            <person name="Henrissat B."/>
            <person name="Wiebenga A."/>
            <person name="De Vries R.P."/>
            <person name="Grigoriev I.V."/>
            <person name="Mortensen U.H."/>
            <person name="Andersen M.R."/>
            <person name="Baker S.E."/>
        </authorList>
    </citation>
    <scope>NUCLEOTIDE SEQUENCE [LARGE SCALE GENOMIC DNA]</scope>
    <source>
        <strain evidence="2">CBS 115656</strain>
    </source>
</reference>
<proteinExistence type="predicted"/>
<keyword evidence="1" id="KW-0732">Signal</keyword>
<organism evidence="2 3">
    <name type="scientific">Aspergillus neoniger (strain CBS 115656)</name>
    <dbReference type="NCBI Taxonomy" id="1448310"/>
    <lineage>
        <taxon>Eukaryota</taxon>
        <taxon>Fungi</taxon>
        <taxon>Dikarya</taxon>
        <taxon>Ascomycota</taxon>
        <taxon>Pezizomycotina</taxon>
        <taxon>Eurotiomycetes</taxon>
        <taxon>Eurotiomycetidae</taxon>
        <taxon>Eurotiales</taxon>
        <taxon>Aspergillaceae</taxon>
        <taxon>Aspergillus</taxon>
        <taxon>Aspergillus subgen. Circumdati</taxon>
    </lineage>
</organism>
<keyword evidence="3" id="KW-1185">Reference proteome</keyword>
<dbReference type="RefSeq" id="XP_025484559.1">
    <property type="nucleotide sequence ID" value="XM_025629548.1"/>
</dbReference>
<feature type="chain" id="PRO_5016436971" evidence="1">
    <location>
        <begin position="20"/>
        <end position="88"/>
    </location>
</feature>
<protein>
    <submittedName>
        <fullName evidence="2">Uncharacterized protein</fullName>
    </submittedName>
</protein>
<dbReference type="AlphaFoldDB" id="A0A318YW36"/>
<evidence type="ECO:0000256" key="1">
    <source>
        <dbReference type="SAM" id="SignalP"/>
    </source>
</evidence>
<evidence type="ECO:0000313" key="2">
    <source>
        <dbReference type="EMBL" id="PYH39081.1"/>
    </source>
</evidence>
<feature type="signal peptide" evidence="1">
    <location>
        <begin position="1"/>
        <end position="19"/>
    </location>
</feature>
<dbReference type="Proteomes" id="UP000247647">
    <property type="component" value="Unassembled WGS sequence"/>
</dbReference>